<reference evidence="2" key="1">
    <citation type="journal article" date="2013" name="G3 (Bethesda)">
        <title>Comparative genomics of a plant-pathogenic fungus, Pyrenophora tritici-repentis, reveals transduplication and the impact of repeat elements on pathogenicity and population divergence.</title>
        <authorList>
            <person name="Manning V.A."/>
            <person name="Pandelova I."/>
            <person name="Dhillon B."/>
            <person name="Wilhelm L.J."/>
            <person name="Goodwin S.B."/>
            <person name="Berlin A.M."/>
            <person name="Figueroa M."/>
            <person name="Freitag M."/>
            <person name="Hane J.K."/>
            <person name="Henrissat B."/>
            <person name="Holman W.H."/>
            <person name="Kodira C.D."/>
            <person name="Martin J."/>
            <person name="Oliver R.P."/>
            <person name="Robbertse B."/>
            <person name="Schackwitz W."/>
            <person name="Schwartz D.C."/>
            <person name="Spatafora J.W."/>
            <person name="Turgeon B.G."/>
            <person name="Yandava C."/>
            <person name="Young S."/>
            <person name="Zhou S."/>
            <person name="Zeng Q."/>
            <person name="Grigoriev I.V."/>
            <person name="Ma L.-J."/>
            <person name="Ciuffetti L.M."/>
        </authorList>
    </citation>
    <scope>NUCLEOTIDE SEQUENCE [LARGE SCALE GENOMIC DNA]</scope>
    <source>
        <strain evidence="2">Pt-1C-BFP</strain>
    </source>
</reference>
<sequence>MTPLNLTDLRKILCIPRPELLLAHPSTGALYEIKPLSTAERHSIPALTANGAYAYGGCEFKGTHVRRVGLRRLVLPVCAGCNRPPPDSATVYFLDP</sequence>
<organism evidence="1 2">
    <name type="scientific">Pyrenophora tritici-repentis (strain Pt-1C-BFP)</name>
    <name type="common">Wheat tan spot fungus</name>
    <name type="synonym">Drechslera tritici-repentis</name>
    <dbReference type="NCBI Taxonomy" id="426418"/>
    <lineage>
        <taxon>Eukaryota</taxon>
        <taxon>Fungi</taxon>
        <taxon>Dikarya</taxon>
        <taxon>Ascomycota</taxon>
        <taxon>Pezizomycotina</taxon>
        <taxon>Dothideomycetes</taxon>
        <taxon>Pleosporomycetidae</taxon>
        <taxon>Pleosporales</taxon>
        <taxon>Pleosporineae</taxon>
        <taxon>Pleosporaceae</taxon>
        <taxon>Pyrenophora</taxon>
    </lineage>
</organism>
<dbReference type="AlphaFoldDB" id="B2W9W1"/>
<proteinExistence type="predicted"/>
<dbReference type="Proteomes" id="UP000001471">
    <property type="component" value="Unassembled WGS sequence"/>
</dbReference>
<dbReference type="HOGENOM" id="CLU_2360808_0_0_1"/>
<accession>B2W9W1</accession>
<gene>
    <name evidence="1" type="ORF">PTRG_06769</name>
</gene>
<dbReference type="InParanoid" id="B2W9W1"/>
<evidence type="ECO:0000313" key="1">
    <source>
        <dbReference type="EMBL" id="EDU49689.1"/>
    </source>
</evidence>
<evidence type="ECO:0000313" key="2">
    <source>
        <dbReference type="Proteomes" id="UP000001471"/>
    </source>
</evidence>
<name>B2W9W1_PYRTR</name>
<protein>
    <submittedName>
        <fullName evidence="1">Uncharacterized protein</fullName>
    </submittedName>
</protein>
<dbReference type="EMBL" id="DS231620">
    <property type="protein sequence ID" value="EDU49689.1"/>
    <property type="molecule type" value="Genomic_DNA"/>
</dbReference>